<dbReference type="Proteomes" id="UP001465668">
    <property type="component" value="Unassembled WGS sequence"/>
</dbReference>
<name>A0ABR2XRQ2_9PEZI</name>
<sequence length="120" mass="13168">MVNNYSSNAAAVEILALSNRSDLLNCLQLARFDDLATLGGASRDGRVLFTKWAAEELRLNRRPEEPPPDEERARELVDICLKSLEYMASPLVKLVRKAWQGRQNTAGGGGGRKGQLTGGR</sequence>
<protein>
    <submittedName>
        <fullName evidence="1">Uncharacterized protein</fullName>
    </submittedName>
</protein>
<proteinExistence type="predicted"/>
<dbReference type="EMBL" id="JARVKM010000027">
    <property type="protein sequence ID" value="KAK9776472.1"/>
    <property type="molecule type" value="Genomic_DNA"/>
</dbReference>
<evidence type="ECO:0000313" key="1">
    <source>
        <dbReference type="EMBL" id="KAK9776472.1"/>
    </source>
</evidence>
<accession>A0ABR2XRQ2</accession>
<evidence type="ECO:0000313" key="2">
    <source>
        <dbReference type="Proteomes" id="UP001465668"/>
    </source>
</evidence>
<organism evidence="1 2">
    <name type="scientific">Seiridium cardinale</name>
    <dbReference type="NCBI Taxonomy" id="138064"/>
    <lineage>
        <taxon>Eukaryota</taxon>
        <taxon>Fungi</taxon>
        <taxon>Dikarya</taxon>
        <taxon>Ascomycota</taxon>
        <taxon>Pezizomycotina</taxon>
        <taxon>Sordariomycetes</taxon>
        <taxon>Xylariomycetidae</taxon>
        <taxon>Amphisphaeriales</taxon>
        <taxon>Sporocadaceae</taxon>
        <taxon>Seiridium</taxon>
    </lineage>
</organism>
<reference evidence="1 2" key="1">
    <citation type="submission" date="2024-02" db="EMBL/GenBank/DDBJ databases">
        <title>First draft genome assembly of two strains of Seiridium cardinale.</title>
        <authorList>
            <person name="Emiliani G."/>
            <person name="Scali E."/>
        </authorList>
    </citation>
    <scope>NUCLEOTIDE SEQUENCE [LARGE SCALE GENOMIC DNA]</scope>
    <source>
        <strain evidence="1 2">BM-138-000479</strain>
    </source>
</reference>
<keyword evidence="2" id="KW-1185">Reference proteome</keyword>
<comment type="caution">
    <text evidence="1">The sequence shown here is derived from an EMBL/GenBank/DDBJ whole genome shotgun (WGS) entry which is preliminary data.</text>
</comment>
<gene>
    <name evidence="1" type="ORF">SCAR479_06795</name>
</gene>